<keyword evidence="1 5" id="KW-0949">S-adenosyl-L-methionine</keyword>
<dbReference type="InterPro" id="IPR016431">
    <property type="entry name" value="Pyrv-formate_lyase-activ_prd"/>
</dbReference>
<keyword evidence="3 5" id="KW-0408">Iron</keyword>
<feature type="binding site" evidence="5">
    <location>
        <position position="70"/>
    </location>
    <ligand>
        <name>[4Fe-4S] cluster</name>
        <dbReference type="ChEBI" id="CHEBI:49883"/>
        <note>4Fe-4S-S-AdoMet</note>
    </ligand>
</feature>
<comment type="cofactor">
    <cofactor evidence="5">
        <name>[4Fe-4S] cluster</name>
        <dbReference type="ChEBI" id="CHEBI:49883"/>
    </cofactor>
    <text evidence="5">Binds 1 [4Fe-4S] cluster. The cluster is coordinated with 3 cysteines and an exchangeable S-adenosyl-L-methionine.</text>
</comment>
<evidence type="ECO:0000259" key="6">
    <source>
        <dbReference type="Pfam" id="PF04055"/>
    </source>
</evidence>
<dbReference type="SFLD" id="SFLDG01099">
    <property type="entry name" value="Uncharacterised_Radical_SAM_Su"/>
    <property type="match status" value="1"/>
</dbReference>
<sequence length="317" mass="34124">MNDLLPASCDLCPRACGANRAAGERGTCGADDSLVVARAALHFWEEPPISGERGSGTVFFAHCPLKCCYCQNAVIAAGEAGRAVSVDRLAEMCLELQAQGALNVNFVTPTHYAPQARAAVGIARERGLVLPVVWNTSGYETVAAVRANADAVDAYLTDFKYADAALAARYSHAPDYPDVALAALDEMVRSTGPVAFDEVDGEPRLVGGTVVRHLMLPDALEDSKRVVRLVHERYGADVRLSLMNQYTPVLADAAASGDERARAALRRCPELACRVPDDDYERLLDYADELGVEDYFWQEGGAAEESFIPPFDLTGVL</sequence>
<dbReference type="PANTHER" id="PTHR43075:SF1">
    <property type="entry name" value="FORMATE LYASE ACTIVATING ENZYME, PUTATIVE (AFU_ORTHOLOGUE AFUA_2G15630)-RELATED"/>
    <property type="match status" value="1"/>
</dbReference>
<dbReference type="EMBL" id="JACMSE010000003">
    <property type="protein sequence ID" value="MBC2888807.1"/>
    <property type="molecule type" value="Genomic_DNA"/>
</dbReference>
<dbReference type="InterPro" id="IPR007197">
    <property type="entry name" value="rSAM"/>
</dbReference>
<keyword evidence="4 5" id="KW-0411">Iron-sulfur</keyword>
<feature type="binding site" evidence="5">
    <location>
        <position position="67"/>
    </location>
    <ligand>
        <name>[4Fe-4S] cluster</name>
        <dbReference type="ChEBI" id="CHEBI:49883"/>
        <note>4Fe-4S-S-AdoMet</note>
    </ligand>
</feature>
<dbReference type="InterPro" id="IPR013785">
    <property type="entry name" value="Aldolase_TIM"/>
</dbReference>
<keyword evidence="2 5" id="KW-0479">Metal-binding</keyword>
<dbReference type="Gene3D" id="3.20.20.70">
    <property type="entry name" value="Aldolase class I"/>
    <property type="match status" value="1"/>
</dbReference>
<dbReference type="GO" id="GO:0003824">
    <property type="term" value="F:catalytic activity"/>
    <property type="evidence" value="ECO:0007669"/>
    <property type="project" value="InterPro"/>
</dbReference>
<organism evidence="7 8">
    <name type="scientific">Gordonibacter massiliensis</name>
    <name type="common">ex Traore et al. 2017</name>
    <dbReference type="NCBI Taxonomy" id="1841863"/>
    <lineage>
        <taxon>Bacteria</taxon>
        <taxon>Bacillati</taxon>
        <taxon>Actinomycetota</taxon>
        <taxon>Coriobacteriia</taxon>
        <taxon>Eggerthellales</taxon>
        <taxon>Eggerthellaceae</taxon>
        <taxon>Gordonibacter</taxon>
    </lineage>
</organism>
<reference evidence="7 8" key="1">
    <citation type="submission" date="2020-08" db="EMBL/GenBank/DDBJ databases">
        <authorList>
            <person name="Liu C."/>
            <person name="Sun Q."/>
        </authorList>
    </citation>
    <scope>NUCLEOTIDE SEQUENCE [LARGE SCALE GENOMIC DNA]</scope>
    <source>
        <strain evidence="7 8">N22</strain>
    </source>
</reference>
<dbReference type="SFLD" id="SFLDS00029">
    <property type="entry name" value="Radical_SAM"/>
    <property type="match status" value="1"/>
</dbReference>
<keyword evidence="8" id="KW-1185">Reference proteome</keyword>
<dbReference type="PANTHER" id="PTHR43075">
    <property type="entry name" value="FORMATE LYASE ACTIVATING ENZYME, PUTATIVE (AFU_ORTHOLOGUE AFUA_2G15630)-RELATED"/>
    <property type="match status" value="1"/>
</dbReference>
<dbReference type="GO" id="GO:0051536">
    <property type="term" value="F:iron-sulfur cluster binding"/>
    <property type="evidence" value="ECO:0007669"/>
    <property type="project" value="UniProtKB-KW"/>
</dbReference>
<dbReference type="GO" id="GO:0046872">
    <property type="term" value="F:metal ion binding"/>
    <property type="evidence" value="ECO:0007669"/>
    <property type="project" value="UniProtKB-KW"/>
</dbReference>
<evidence type="ECO:0000313" key="8">
    <source>
        <dbReference type="Proteomes" id="UP000587396"/>
    </source>
</evidence>
<feature type="domain" description="Radical SAM core" evidence="6">
    <location>
        <begin position="59"/>
        <end position="192"/>
    </location>
</feature>
<evidence type="ECO:0000256" key="3">
    <source>
        <dbReference type="ARBA" id="ARBA00023004"/>
    </source>
</evidence>
<protein>
    <submittedName>
        <fullName evidence="7">Radical SAM protein</fullName>
    </submittedName>
</protein>
<evidence type="ECO:0000256" key="1">
    <source>
        <dbReference type="ARBA" id="ARBA00022691"/>
    </source>
</evidence>
<dbReference type="PIRSF" id="PIRSF004869">
    <property type="entry name" value="PflX_prd"/>
    <property type="match status" value="1"/>
</dbReference>
<gene>
    <name evidence="7" type="ORF">H7313_05515</name>
</gene>
<dbReference type="InterPro" id="IPR040085">
    <property type="entry name" value="MJ0674-like"/>
</dbReference>
<proteinExistence type="predicted"/>
<evidence type="ECO:0000256" key="5">
    <source>
        <dbReference type="PIRSR" id="PIRSR004869-50"/>
    </source>
</evidence>
<evidence type="ECO:0000256" key="4">
    <source>
        <dbReference type="ARBA" id="ARBA00023014"/>
    </source>
</evidence>
<dbReference type="Proteomes" id="UP000587396">
    <property type="component" value="Unassembled WGS sequence"/>
</dbReference>
<dbReference type="RefSeq" id="WP_185904742.1">
    <property type="nucleotide sequence ID" value="NZ_JACMSE010000003.1"/>
</dbReference>
<dbReference type="Pfam" id="PF04055">
    <property type="entry name" value="Radical_SAM"/>
    <property type="match status" value="1"/>
</dbReference>
<dbReference type="AlphaFoldDB" id="A0A842JAQ3"/>
<feature type="binding site" evidence="5">
    <location>
        <position position="63"/>
    </location>
    <ligand>
        <name>[4Fe-4S] cluster</name>
        <dbReference type="ChEBI" id="CHEBI:49883"/>
        <note>4Fe-4S-S-AdoMet</note>
    </ligand>
</feature>
<dbReference type="SUPFAM" id="SSF102114">
    <property type="entry name" value="Radical SAM enzymes"/>
    <property type="match status" value="1"/>
</dbReference>
<evidence type="ECO:0000313" key="7">
    <source>
        <dbReference type="EMBL" id="MBC2888807.1"/>
    </source>
</evidence>
<dbReference type="InterPro" id="IPR058240">
    <property type="entry name" value="rSAM_sf"/>
</dbReference>
<name>A0A842JAQ3_9ACTN</name>
<evidence type="ECO:0000256" key="2">
    <source>
        <dbReference type="ARBA" id="ARBA00022723"/>
    </source>
</evidence>
<comment type="caution">
    <text evidence="7">The sequence shown here is derived from an EMBL/GenBank/DDBJ whole genome shotgun (WGS) entry which is preliminary data.</text>
</comment>
<accession>A0A842JAQ3</accession>